<dbReference type="EMBL" id="SFBE01000017">
    <property type="protein sequence ID" value="TRU54728.1"/>
    <property type="molecule type" value="Genomic_DNA"/>
</dbReference>
<accession>A0A552G6W1</accession>
<dbReference type="AlphaFoldDB" id="A0A552G6W1"/>
<evidence type="ECO:0000313" key="2">
    <source>
        <dbReference type="Proteomes" id="UP000316958"/>
    </source>
</evidence>
<proteinExistence type="predicted"/>
<gene>
    <name evidence="1" type="ORF">EWV57_00940</name>
</gene>
<name>A0A552G6W1_MICAE</name>
<sequence length="73" mass="8328">MQSMRVRSLIGKNGLLQIQLPETTEGTELDIILVYESASPTKTTTKLSDFYGCIQDETFIRHPQPEQAEREPF</sequence>
<reference evidence="1 2" key="1">
    <citation type="submission" date="2019-01" db="EMBL/GenBank/DDBJ databases">
        <title>Coherence of Microcystis species and biogeography revealed through population genomics.</title>
        <authorList>
            <person name="Perez-Carrascal O.M."/>
            <person name="Terrat Y."/>
            <person name="Giani A."/>
            <person name="Fortin N."/>
            <person name="Tromas N."/>
            <person name="Shapiro B.J."/>
        </authorList>
    </citation>
    <scope>NUCLEOTIDE SEQUENCE [LARGE SCALE GENOMIC DNA]</scope>
    <source>
        <strain evidence="1">Ma_QC_Ch_20071001_S25D</strain>
    </source>
</reference>
<comment type="caution">
    <text evidence="1">The sequence shown here is derived from an EMBL/GenBank/DDBJ whole genome shotgun (WGS) entry which is preliminary data.</text>
</comment>
<evidence type="ECO:0000313" key="1">
    <source>
        <dbReference type="EMBL" id="TRU54728.1"/>
    </source>
</evidence>
<organism evidence="1 2">
    <name type="scientific">Microcystis aeruginosa Ma_QC_Ch_20071001_S25D</name>
    <dbReference type="NCBI Taxonomy" id="2486250"/>
    <lineage>
        <taxon>Bacteria</taxon>
        <taxon>Bacillati</taxon>
        <taxon>Cyanobacteriota</taxon>
        <taxon>Cyanophyceae</taxon>
        <taxon>Oscillatoriophycideae</taxon>
        <taxon>Chroococcales</taxon>
        <taxon>Microcystaceae</taxon>
        <taxon>Microcystis</taxon>
    </lineage>
</organism>
<dbReference type="Proteomes" id="UP000316958">
    <property type="component" value="Unassembled WGS sequence"/>
</dbReference>
<protein>
    <submittedName>
        <fullName evidence="1">Uncharacterized protein</fullName>
    </submittedName>
</protein>